<evidence type="ECO:0000256" key="6">
    <source>
        <dbReference type="ARBA" id="ARBA00022679"/>
    </source>
</evidence>
<feature type="transmembrane region" description="Helical" evidence="14">
    <location>
        <begin position="20"/>
        <end position="38"/>
    </location>
</feature>
<dbReference type="PROSITE" id="PS50885">
    <property type="entry name" value="HAMP"/>
    <property type="match status" value="1"/>
</dbReference>
<dbReference type="EMBL" id="QEQD01000006">
    <property type="protein sequence ID" value="RDF03824.1"/>
    <property type="molecule type" value="Genomic_DNA"/>
</dbReference>
<evidence type="ECO:0000256" key="3">
    <source>
        <dbReference type="ARBA" id="ARBA00012438"/>
    </source>
</evidence>
<evidence type="ECO:0000256" key="7">
    <source>
        <dbReference type="ARBA" id="ARBA00022692"/>
    </source>
</evidence>
<evidence type="ECO:0000256" key="13">
    <source>
        <dbReference type="ARBA" id="ARBA00023136"/>
    </source>
</evidence>
<evidence type="ECO:0000256" key="12">
    <source>
        <dbReference type="ARBA" id="ARBA00023012"/>
    </source>
</evidence>
<dbReference type="InterPro" id="IPR003660">
    <property type="entry name" value="HAMP_dom"/>
</dbReference>
<dbReference type="InterPro" id="IPR003661">
    <property type="entry name" value="HisK_dim/P_dom"/>
</dbReference>
<comment type="subcellular location">
    <subcellularLocation>
        <location evidence="2">Cell membrane</location>
        <topology evidence="2">Multi-pass membrane protein</topology>
    </subcellularLocation>
</comment>
<evidence type="ECO:0000256" key="11">
    <source>
        <dbReference type="ARBA" id="ARBA00022989"/>
    </source>
</evidence>
<dbReference type="CDD" id="cd00082">
    <property type="entry name" value="HisKA"/>
    <property type="match status" value="1"/>
</dbReference>
<dbReference type="RefSeq" id="WP_111313078.1">
    <property type="nucleotide sequence ID" value="NZ_QEQD01000006.1"/>
</dbReference>
<comment type="caution">
    <text evidence="17">The sequence shown here is derived from an EMBL/GenBank/DDBJ whole genome shotgun (WGS) entry which is preliminary data.</text>
</comment>
<evidence type="ECO:0000256" key="2">
    <source>
        <dbReference type="ARBA" id="ARBA00004651"/>
    </source>
</evidence>
<dbReference type="CDD" id="cd06225">
    <property type="entry name" value="HAMP"/>
    <property type="match status" value="1"/>
</dbReference>
<keyword evidence="13 14" id="KW-0472">Membrane</keyword>
<dbReference type="EC" id="2.7.13.3" evidence="3"/>
<evidence type="ECO:0000259" key="15">
    <source>
        <dbReference type="PROSITE" id="PS50109"/>
    </source>
</evidence>
<reference evidence="17 18" key="1">
    <citation type="submission" date="2018-05" db="EMBL/GenBank/DDBJ databases">
        <title>Draft Genome Sequences for a Diverse set of 7 Haemophilus Species.</title>
        <authorList>
            <person name="Nichols M."/>
            <person name="Topaz N."/>
            <person name="Wang X."/>
            <person name="Wang X."/>
            <person name="Boxrud D."/>
        </authorList>
    </citation>
    <scope>NUCLEOTIDE SEQUENCE [LARGE SCALE GENOMIC DNA]</scope>
    <source>
        <strain evidence="17 18">C2010039593</strain>
    </source>
</reference>
<dbReference type="SUPFAM" id="SSF47384">
    <property type="entry name" value="Homodimeric domain of signal transducing histidine kinase"/>
    <property type="match status" value="1"/>
</dbReference>
<dbReference type="InterPro" id="IPR005467">
    <property type="entry name" value="His_kinase_dom"/>
</dbReference>
<evidence type="ECO:0000256" key="5">
    <source>
        <dbReference type="ARBA" id="ARBA00022553"/>
    </source>
</evidence>
<dbReference type="Gene3D" id="3.30.565.10">
    <property type="entry name" value="Histidine kinase-like ATPase, C-terminal domain"/>
    <property type="match status" value="1"/>
</dbReference>
<evidence type="ECO:0000313" key="18">
    <source>
        <dbReference type="Proteomes" id="UP000253999"/>
    </source>
</evidence>
<dbReference type="NCBIfam" id="NF007007">
    <property type="entry name" value="PRK09470.1"/>
    <property type="match status" value="1"/>
</dbReference>
<keyword evidence="9 17" id="KW-0418">Kinase</keyword>
<dbReference type="PRINTS" id="PR00344">
    <property type="entry name" value="BCTRLSENSOR"/>
</dbReference>
<evidence type="ECO:0000256" key="1">
    <source>
        <dbReference type="ARBA" id="ARBA00000085"/>
    </source>
</evidence>
<dbReference type="InterPro" id="IPR038515">
    <property type="entry name" value="CpxA_peri_sf"/>
</dbReference>
<keyword evidence="10" id="KW-0067">ATP-binding</keyword>
<dbReference type="GO" id="GO:0005524">
    <property type="term" value="F:ATP binding"/>
    <property type="evidence" value="ECO:0007669"/>
    <property type="project" value="UniProtKB-KW"/>
</dbReference>
<keyword evidence="11 14" id="KW-1133">Transmembrane helix</keyword>
<dbReference type="Gene3D" id="1.10.287.130">
    <property type="match status" value="1"/>
</dbReference>
<dbReference type="SUPFAM" id="SSF55874">
    <property type="entry name" value="ATPase domain of HSP90 chaperone/DNA topoisomerase II/histidine kinase"/>
    <property type="match status" value="1"/>
</dbReference>
<keyword evidence="7 14" id="KW-0812">Transmembrane</keyword>
<dbReference type="SMART" id="SM00387">
    <property type="entry name" value="HATPase_c"/>
    <property type="match status" value="1"/>
</dbReference>
<dbReference type="PANTHER" id="PTHR45528">
    <property type="entry name" value="SENSOR HISTIDINE KINASE CPXA"/>
    <property type="match status" value="1"/>
</dbReference>
<dbReference type="Gene3D" id="3.30.450.210">
    <property type="entry name" value="Two-component sensor protein CpxA, periplasmic domain"/>
    <property type="match status" value="1"/>
</dbReference>
<dbReference type="InterPro" id="IPR050398">
    <property type="entry name" value="HssS/ArlS-like"/>
</dbReference>
<dbReference type="SMART" id="SM00304">
    <property type="entry name" value="HAMP"/>
    <property type="match status" value="1"/>
</dbReference>
<evidence type="ECO:0000256" key="4">
    <source>
        <dbReference type="ARBA" id="ARBA00022475"/>
    </source>
</evidence>
<dbReference type="InterPro" id="IPR058125">
    <property type="entry name" value="CpxA"/>
</dbReference>
<dbReference type="InterPro" id="IPR036097">
    <property type="entry name" value="HisK_dim/P_sf"/>
</dbReference>
<evidence type="ECO:0000256" key="10">
    <source>
        <dbReference type="ARBA" id="ARBA00022840"/>
    </source>
</evidence>
<dbReference type="InterPro" id="IPR036890">
    <property type="entry name" value="HATPase_C_sf"/>
</dbReference>
<dbReference type="SMART" id="SM00388">
    <property type="entry name" value="HisKA"/>
    <property type="match status" value="1"/>
</dbReference>
<keyword evidence="5" id="KW-0597">Phosphoprotein</keyword>
<evidence type="ECO:0000313" key="17">
    <source>
        <dbReference type="EMBL" id="RDF03824.1"/>
    </source>
</evidence>
<evidence type="ECO:0000256" key="14">
    <source>
        <dbReference type="SAM" id="Phobius"/>
    </source>
</evidence>
<dbReference type="Pfam" id="PF00512">
    <property type="entry name" value="HisKA"/>
    <property type="match status" value="1"/>
</dbReference>
<name>A0A369ZC19_HAEPH</name>
<dbReference type="Pfam" id="PF02518">
    <property type="entry name" value="HATPase_c"/>
    <property type="match status" value="1"/>
</dbReference>
<dbReference type="InterPro" id="IPR004358">
    <property type="entry name" value="Sig_transdc_His_kin-like_C"/>
</dbReference>
<dbReference type="GO" id="GO:0000155">
    <property type="term" value="F:phosphorelay sensor kinase activity"/>
    <property type="evidence" value="ECO:0007669"/>
    <property type="project" value="InterPro"/>
</dbReference>
<protein>
    <recommendedName>
        <fullName evidence="3">histidine kinase</fullName>
        <ecNumber evidence="3">2.7.13.3</ecNumber>
    </recommendedName>
</protein>
<comment type="catalytic activity">
    <reaction evidence="1">
        <text>ATP + protein L-histidine = ADP + protein N-phospho-L-histidine.</text>
        <dbReference type="EC" id="2.7.13.3"/>
    </reaction>
</comment>
<keyword evidence="12" id="KW-0902">Two-component regulatory system</keyword>
<keyword evidence="8" id="KW-0547">Nucleotide-binding</keyword>
<gene>
    <name evidence="17" type="ORF">DPV98_06190</name>
</gene>
<dbReference type="InterPro" id="IPR003594">
    <property type="entry name" value="HATPase_dom"/>
</dbReference>
<dbReference type="PROSITE" id="PS50109">
    <property type="entry name" value="HIS_KIN"/>
    <property type="match status" value="1"/>
</dbReference>
<dbReference type="AlphaFoldDB" id="A0A369ZC19"/>
<evidence type="ECO:0000259" key="16">
    <source>
        <dbReference type="PROSITE" id="PS50885"/>
    </source>
</evidence>
<dbReference type="Pfam" id="PF00672">
    <property type="entry name" value="HAMP"/>
    <property type="match status" value="1"/>
</dbReference>
<evidence type="ECO:0000256" key="9">
    <source>
        <dbReference type="ARBA" id="ARBA00022777"/>
    </source>
</evidence>
<sequence>MQKKSVSLFPLVNNYLFFQLFFYFSGIFIFILFLTFFLSSLDDRKLIPLVENDITFLNNEITKLKHRYDFDEVFEKDLSIHTPSGLELVLVDQQTNIVSGMEQSNIRPLLSFLYQTEDNGVPMARSFDDLRINGPFLVGTEHRTYKAYFLYQIRAQKEWLNNLYDNPIQIIIFLIILVLPTIFILSWIITRPLKNLRITANAVARGSLIIDPKIESRGIKEFREVGRSLNYMIRSLQTSNNHQQQLLSDISHELKTPLARLQLATAILKKKNGETKETERIENEIQKMNSMVLDLLSLSRLELNQHISRKLFQAEDIWKNILEDTRFEIEQYGLKLFIEDQIKDKELYTLNGNVNLLSRALENIIRNALKYAKSIIKVQVSIIQEQEQEQEQDLLFIVVDDDGEGVPDHELEHIFRPFYRVDEARARQTGGTGLGLTIVANAVQQHQGKVKAIKSELGGLRVEIRLPLWME</sequence>
<proteinExistence type="predicted"/>
<dbReference type="STRING" id="735.B0185_02085"/>
<feature type="domain" description="HAMP" evidence="16">
    <location>
        <begin position="187"/>
        <end position="241"/>
    </location>
</feature>
<evidence type="ECO:0000256" key="8">
    <source>
        <dbReference type="ARBA" id="ARBA00022741"/>
    </source>
</evidence>
<dbReference type="GO" id="GO:0005886">
    <property type="term" value="C:plasma membrane"/>
    <property type="evidence" value="ECO:0007669"/>
    <property type="project" value="UniProtKB-SubCell"/>
</dbReference>
<keyword evidence="4" id="KW-1003">Cell membrane</keyword>
<accession>A0A369ZC19</accession>
<feature type="domain" description="Histidine kinase" evidence="15">
    <location>
        <begin position="249"/>
        <end position="470"/>
    </location>
</feature>
<dbReference type="Proteomes" id="UP000253999">
    <property type="component" value="Unassembled WGS sequence"/>
</dbReference>
<feature type="transmembrane region" description="Helical" evidence="14">
    <location>
        <begin position="170"/>
        <end position="189"/>
    </location>
</feature>
<dbReference type="PANTHER" id="PTHR45528:SF1">
    <property type="entry name" value="SENSOR HISTIDINE KINASE CPXA"/>
    <property type="match status" value="1"/>
</dbReference>
<dbReference type="FunFam" id="3.30.565.10:FF:000011">
    <property type="entry name" value="Sensor histidine kinase CpxA"/>
    <property type="match status" value="1"/>
</dbReference>
<keyword evidence="6" id="KW-0808">Transferase</keyword>
<organism evidence="17 18">
    <name type="scientific">Haemophilus parahaemolyticus</name>
    <dbReference type="NCBI Taxonomy" id="735"/>
    <lineage>
        <taxon>Bacteria</taxon>
        <taxon>Pseudomonadati</taxon>
        <taxon>Pseudomonadota</taxon>
        <taxon>Gammaproteobacteria</taxon>
        <taxon>Pasteurellales</taxon>
        <taxon>Pasteurellaceae</taxon>
        <taxon>Haemophilus</taxon>
    </lineage>
</organism>